<dbReference type="OrthoDB" id="5835829at2759"/>
<feature type="transmembrane region" description="Helical" evidence="1">
    <location>
        <begin position="108"/>
        <end position="128"/>
    </location>
</feature>
<proteinExistence type="predicted"/>
<gene>
    <name evidence="2" type="ORF">I302_02259</name>
    <name evidence="3" type="ORF">I302_103557</name>
</gene>
<sequence>MFEFIKTRVGFLGSLQLARRTITLFHPESPEDYVESANDVERIITEVDPDYIVVDSLMDCARDAIRKLGKHASLLTPNTVKEASLLEQGLKMFTIPALGSGYPYPLPWYFYPANIVIMLSTVIWISILDKRFRELARA</sequence>
<reference evidence="3" key="2">
    <citation type="submission" date="2013-07" db="EMBL/GenBank/DDBJ databases">
        <authorList>
            <consortium name="The Broad Institute Genome Sequencing Platform"/>
            <person name="Cuomo C."/>
            <person name="Litvintseva A."/>
            <person name="Chen Y."/>
            <person name="Heitman J."/>
            <person name="Sun S."/>
            <person name="Springer D."/>
            <person name="Dromer F."/>
            <person name="Young S.K."/>
            <person name="Zeng Q."/>
            <person name="Gargeya S."/>
            <person name="Fitzgerald M."/>
            <person name="Abouelleil A."/>
            <person name="Alvarado L."/>
            <person name="Berlin A.M."/>
            <person name="Chapman S.B."/>
            <person name="Dewar J."/>
            <person name="Goldberg J."/>
            <person name="Griggs A."/>
            <person name="Gujja S."/>
            <person name="Hansen M."/>
            <person name="Howarth C."/>
            <person name="Imamovic A."/>
            <person name="Larimer J."/>
            <person name="McCowan C."/>
            <person name="Murphy C."/>
            <person name="Pearson M."/>
            <person name="Priest M."/>
            <person name="Roberts A."/>
            <person name="Saif S."/>
            <person name="Shea T."/>
            <person name="Sykes S."/>
            <person name="Wortman J."/>
            <person name="Nusbaum C."/>
            <person name="Birren B."/>
        </authorList>
    </citation>
    <scope>NUCLEOTIDE SEQUENCE</scope>
    <source>
        <strain evidence="3">CBS 10118</strain>
    </source>
</reference>
<dbReference type="EMBL" id="CP144542">
    <property type="protein sequence ID" value="WVW81562.1"/>
    <property type="molecule type" value="Genomic_DNA"/>
</dbReference>
<dbReference type="AlphaFoldDB" id="A0A1B9G8S0"/>
<reference evidence="3" key="4">
    <citation type="submission" date="2024-02" db="EMBL/GenBank/DDBJ databases">
        <title>Comparative genomics of Cryptococcus and Kwoniella reveals pathogenesis evolution and contrasting modes of karyotype evolution via chromosome fusion or intercentromeric recombination.</title>
        <authorList>
            <person name="Coelho M.A."/>
            <person name="David-Palma M."/>
            <person name="Shea T."/>
            <person name="Bowers K."/>
            <person name="McGinley-Smith S."/>
            <person name="Mohammad A.W."/>
            <person name="Gnirke A."/>
            <person name="Yurkov A.M."/>
            <person name="Nowrousian M."/>
            <person name="Sun S."/>
            <person name="Cuomo C.A."/>
            <person name="Heitman J."/>
        </authorList>
    </citation>
    <scope>NUCLEOTIDE SEQUENCE</scope>
    <source>
        <strain evidence="3">CBS 10118</strain>
    </source>
</reference>
<dbReference type="Proteomes" id="UP000092730">
    <property type="component" value="Chromosome 2"/>
</dbReference>
<organism evidence="2">
    <name type="scientific">Kwoniella bestiolae CBS 10118</name>
    <dbReference type="NCBI Taxonomy" id="1296100"/>
    <lineage>
        <taxon>Eukaryota</taxon>
        <taxon>Fungi</taxon>
        <taxon>Dikarya</taxon>
        <taxon>Basidiomycota</taxon>
        <taxon>Agaricomycotina</taxon>
        <taxon>Tremellomycetes</taxon>
        <taxon>Tremellales</taxon>
        <taxon>Cryptococcaceae</taxon>
        <taxon>Kwoniella</taxon>
    </lineage>
</organism>
<dbReference type="EMBL" id="KI894019">
    <property type="protein sequence ID" value="OCF27417.1"/>
    <property type="molecule type" value="Genomic_DNA"/>
</dbReference>
<dbReference type="RefSeq" id="XP_019048487.1">
    <property type="nucleotide sequence ID" value="XM_019188925.1"/>
</dbReference>
<evidence type="ECO:0000313" key="4">
    <source>
        <dbReference type="Proteomes" id="UP000092730"/>
    </source>
</evidence>
<dbReference type="VEuPathDB" id="FungiDB:I302_02259"/>
<keyword evidence="1" id="KW-0472">Membrane</keyword>
<dbReference type="GeneID" id="30206658"/>
<accession>A0A1B9G8S0</accession>
<reference evidence="2" key="1">
    <citation type="submission" date="2013-07" db="EMBL/GenBank/DDBJ databases">
        <title>The Genome Sequence of Cryptococcus bestiolae CBS10118.</title>
        <authorList>
            <consortium name="The Broad Institute Genome Sequencing Platform"/>
            <person name="Cuomo C."/>
            <person name="Litvintseva A."/>
            <person name="Chen Y."/>
            <person name="Heitman J."/>
            <person name="Sun S."/>
            <person name="Springer D."/>
            <person name="Dromer F."/>
            <person name="Young S.K."/>
            <person name="Zeng Q."/>
            <person name="Gargeya S."/>
            <person name="Fitzgerald M."/>
            <person name="Abouelleil A."/>
            <person name="Alvarado L."/>
            <person name="Berlin A.M."/>
            <person name="Chapman S.B."/>
            <person name="Dewar J."/>
            <person name="Goldberg J."/>
            <person name="Griggs A."/>
            <person name="Gujja S."/>
            <person name="Hansen M."/>
            <person name="Howarth C."/>
            <person name="Imamovic A."/>
            <person name="Larimer J."/>
            <person name="McCowan C."/>
            <person name="Murphy C."/>
            <person name="Pearson M."/>
            <person name="Priest M."/>
            <person name="Roberts A."/>
            <person name="Saif S."/>
            <person name="Shea T."/>
            <person name="Sykes S."/>
            <person name="Wortman J."/>
            <person name="Nusbaum C."/>
            <person name="Birren B."/>
        </authorList>
    </citation>
    <scope>NUCLEOTIDE SEQUENCE [LARGE SCALE GENOMIC DNA]</scope>
    <source>
        <strain evidence="2">CBS 10118</strain>
    </source>
</reference>
<keyword evidence="1" id="KW-0812">Transmembrane</keyword>
<name>A0A1B9G8S0_9TREE</name>
<protein>
    <submittedName>
        <fullName evidence="2">Uncharacterized protein</fullName>
    </submittedName>
</protein>
<dbReference type="KEGG" id="kbi:30206658"/>
<dbReference type="STRING" id="1296100.A0A1B9G8S0"/>
<evidence type="ECO:0000313" key="2">
    <source>
        <dbReference type="EMBL" id="OCF27417.1"/>
    </source>
</evidence>
<evidence type="ECO:0000313" key="3">
    <source>
        <dbReference type="EMBL" id="WVW81562.1"/>
    </source>
</evidence>
<keyword evidence="4" id="KW-1185">Reference proteome</keyword>
<evidence type="ECO:0000256" key="1">
    <source>
        <dbReference type="SAM" id="Phobius"/>
    </source>
</evidence>
<reference evidence="2" key="3">
    <citation type="submission" date="2014-01" db="EMBL/GenBank/DDBJ databases">
        <title>Evolution of pathogenesis and genome organization in the Tremellales.</title>
        <authorList>
            <person name="Cuomo C."/>
            <person name="Litvintseva A."/>
            <person name="Heitman J."/>
            <person name="Chen Y."/>
            <person name="Sun S."/>
            <person name="Springer D."/>
            <person name="Dromer F."/>
            <person name="Young S."/>
            <person name="Zeng Q."/>
            <person name="Chapman S."/>
            <person name="Gujja S."/>
            <person name="Saif S."/>
            <person name="Birren B."/>
        </authorList>
    </citation>
    <scope>NUCLEOTIDE SEQUENCE</scope>
    <source>
        <strain evidence="2">CBS 10118</strain>
    </source>
</reference>
<keyword evidence="1" id="KW-1133">Transmembrane helix</keyword>